<keyword evidence="1" id="KW-0175">Coiled coil</keyword>
<dbReference type="EMBL" id="DTLI01000173">
    <property type="protein sequence ID" value="HHS52644.1"/>
    <property type="molecule type" value="Genomic_DNA"/>
</dbReference>
<feature type="region of interest" description="Disordered" evidence="2">
    <location>
        <begin position="716"/>
        <end position="739"/>
    </location>
</feature>
<comment type="caution">
    <text evidence="5">The sequence shown here is derived from an EMBL/GenBank/DDBJ whole genome shotgun (WGS) entry which is preliminary data.</text>
</comment>
<evidence type="ECO:0000259" key="4">
    <source>
        <dbReference type="PROSITE" id="PS50909"/>
    </source>
</evidence>
<feature type="transmembrane region" description="Helical" evidence="3">
    <location>
        <begin position="139"/>
        <end position="157"/>
    </location>
</feature>
<proteinExistence type="predicted"/>
<feature type="coiled-coil region" evidence="1">
    <location>
        <begin position="505"/>
        <end position="560"/>
    </location>
</feature>
<dbReference type="GO" id="GO:0035091">
    <property type="term" value="F:phosphatidylinositol binding"/>
    <property type="evidence" value="ECO:0007669"/>
    <property type="project" value="InterPro"/>
</dbReference>
<accession>A0A7C6AAP5</accession>
<feature type="coiled-coil region" evidence="1">
    <location>
        <begin position="591"/>
        <end position="707"/>
    </location>
</feature>
<dbReference type="GO" id="GO:0043130">
    <property type="term" value="F:ubiquitin binding"/>
    <property type="evidence" value="ECO:0007669"/>
    <property type="project" value="InterPro"/>
</dbReference>
<dbReference type="PROSITE" id="PS50909">
    <property type="entry name" value="GAT"/>
    <property type="match status" value="1"/>
</dbReference>
<dbReference type="InterPro" id="IPR004152">
    <property type="entry name" value="GAT_dom"/>
</dbReference>
<keyword evidence="3" id="KW-0812">Transmembrane</keyword>
<evidence type="ECO:0000256" key="3">
    <source>
        <dbReference type="SAM" id="Phobius"/>
    </source>
</evidence>
<keyword evidence="3" id="KW-0472">Membrane</keyword>
<name>A0A7C6AAP5_UNCW3</name>
<evidence type="ECO:0000256" key="2">
    <source>
        <dbReference type="SAM" id="MobiDB-lite"/>
    </source>
</evidence>
<sequence length="1081" mass="122898">MTAKEQIINRLKTFRQKEFNNELTFSLLAIFSIIVFLLTLMIIFFIPLFILFAALPFIVILLRNLIVRKSLTQIAKQIEAGFPQLVGYLVNAVELANYPSDAKEGYSPELINAAIEDAQVKLAPIPLTKLINRQKTRTALFGFLFALALLVSCPLFFPNRAKLGFYATFAPNKTPIEFVVAPGNLRVNKDSKVTLQVTINSPFRFREALLILRRHNPPAADKIIKKRLFLQVHTGSIDVQASSEMDYSFKVFNRQSPIYHIGLLKPLALTSLFFKLNYPAYTKRPVETTQAQTISVLPGTKIEVSGIAETKLDSGRIWFSDSTIIPLALSDNKFLGSFTAKKDINFVIRLKDIVGNTNEPEVFKLTIAPDEAPYIKLFLPGRDIDLPVSMKVLLGVNSIDDYGLTNLALYYEKDSVIKKIHLKNVAGRQEDTTYYYWDLANIGFMPGEVIRYYASVSDNDVISGPKLSKTEVFTIRFPTVAEIYSQTTKKTFETKERLEPMAAEQEELGKELDRIDQELKKERRLGWEERNSLENLVSNQKKLLDQIEELKEEVKTALENMFEGLMLDKESIEKLKELERLLSELLPQELKEALRNLAQALENKSPDLKQAMERFKLSQEELKKAIERAVELLKNIEEEEKLKALAKKAEALYQMQKEIEKRIKELPKDSEKLATDENKIKEELESLEKAMEEIAKEMSDKEIAEELSKLLTELSKPKPSAQAMELSQSLAQGDKGNAQQQSQRLLKDLAHLKDALGALAQKLASRRSSEISEKLLNSARDLTTLSFEQERLEDSLKQNFPRALATIFASEEKRLAEAGRALAESLEVLSRKSIKIPPNLNEDIIRALNHMETAADNLQNNNPFDAKKMMQQARSGLDAATQKILTTIAQAQQSGGFGGGMESLLQQLSQLTAEQMMLNQEMQGIPIPIPMPGGLTPQQLAQIERILSKQRAIRQTLEEMRQSLGVEPGLMSSLDGVIEEMKQVERDLSELVVTRELIQRQEKILNRLLDVQRSVRRREFKEKRESEVGKDYPIPPSPILPADLGERKKLLREQLFKALREGYPKDYERLIKRYFESLLNE</sequence>
<evidence type="ECO:0000256" key="1">
    <source>
        <dbReference type="SAM" id="Coils"/>
    </source>
</evidence>
<feature type="transmembrane region" description="Helical" evidence="3">
    <location>
        <begin position="21"/>
        <end position="43"/>
    </location>
</feature>
<gene>
    <name evidence="5" type="ORF">ENW73_07260</name>
</gene>
<feature type="compositionally biased region" description="Polar residues" evidence="2">
    <location>
        <begin position="725"/>
        <end position="739"/>
    </location>
</feature>
<keyword evidence="3" id="KW-1133">Transmembrane helix</keyword>
<organism evidence="5">
    <name type="scientific">candidate division WOR-3 bacterium</name>
    <dbReference type="NCBI Taxonomy" id="2052148"/>
    <lineage>
        <taxon>Bacteria</taxon>
        <taxon>Bacteria division WOR-3</taxon>
    </lineage>
</organism>
<feature type="coiled-coil region" evidence="1">
    <location>
        <begin position="974"/>
        <end position="1001"/>
    </location>
</feature>
<feature type="domain" description="GAT" evidence="4">
    <location>
        <begin position="571"/>
        <end position="696"/>
    </location>
</feature>
<protein>
    <recommendedName>
        <fullName evidence="4">GAT domain-containing protein</fullName>
    </recommendedName>
</protein>
<feature type="transmembrane region" description="Helical" evidence="3">
    <location>
        <begin position="49"/>
        <end position="66"/>
    </location>
</feature>
<reference evidence="5" key="1">
    <citation type="journal article" date="2020" name="mSystems">
        <title>Genome- and Community-Level Interaction Insights into Carbon Utilization and Element Cycling Functions of Hydrothermarchaeota in Hydrothermal Sediment.</title>
        <authorList>
            <person name="Zhou Z."/>
            <person name="Liu Y."/>
            <person name="Xu W."/>
            <person name="Pan J."/>
            <person name="Luo Z.H."/>
            <person name="Li M."/>
        </authorList>
    </citation>
    <scope>NUCLEOTIDE SEQUENCE [LARGE SCALE GENOMIC DNA]</scope>
    <source>
        <strain evidence="5">SpSt-876</strain>
    </source>
</reference>
<dbReference type="AlphaFoldDB" id="A0A7C6AAP5"/>
<evidence type="ECO:0000313" key="5">
    <source>
        <dbReference type="EMBL" id="HHS52644.1"/>
    </source>
</evidence>